<dbReference type="GO" id="GO:0003700">
    <property type="term" value="F:DNA-binding transcription factor activity"/>
    <property type="evidence" value="ECO:0007669"/>
    <property type="project" value="InterPro"/>
</dbReference>
<sequence length="238" mass="26744">MYAELADEIRRGIQDGTWKPGDLLPTELDLAAERGLSRSTVRAALTRLVDLGLIRRQQGVGTRVCAPRGDEGYDASIASMEELIHFGLATQRIVRGRSEEVVDEATARWLEIRPGTRWIRLETLRASLETGDPICRTEIFFDPHYGAALQGLEDHHGLITELLRNATGIEIDAVEQIIRPVILDEPSSEILCATPGQPALEIVRRYLSAGRTIYITVSKHPADRFDYRMTLRRQKQMS</sequence>
<dbReference type="STRING" id="1379903.ATO8_17260"/>
<dbReference type="GO" id="GO:0045892">
    <property type="term" value="P:negative regulation of DNA-templated transcription"/>
    <property type="evidence" value="ECO:0007669"/>
    <property type="project" value="TreeGrafter"/>
</dbReference>
<dbReference type="InterPro" id="IPR036390">
    <property type="entry name" value="WH_DNA-bd_sf"/>
</dbReference>
<dbReference type="EMBL" id="AQQW01000012">
    <property type="protein sequence ID" value="ETW11441.1"/>
    <property type="molecule type" value="Genomic_DNA"/>
</dbReference>
<dbReference type="Gene3D" id="3.40.1410.10">
    <property type="entry name" value="Chorismate lyase-like"/>
    <property type="match status" value="1"/>
</dbReference>
<dbReference type="PANTHER" id="PTHR44846">
    <property type="entry name" value="MANNOSYL-D-GLYCERATE TRANSPORT/METABOLISM SYSTEM REPRESSOR MNGR-RELATED"/>
    <property type="match status" value="1"/>
</dbReference>
<feature type="domain" description="HTH gntR-type" evidence="4">
    <location>
        <begin position="1"/>
        <end position="67"/>
    </location>
</feature>
<dbReference type="InterPro" id="IPR036388">
    <property type="entry name" value="WH-like_DNA-bd_sf"/>
</dbReference>
<name>W4HH29_9RHOB</name>
<keyword evidence="2" id="KW-0238">DNA-binding</keyword>
<dbReference type="SUPFAM" id="SSF64288">
    <property type="entry name" value="Chorismate lyase-like"/>
    <property type="match status" value="1"/>
</dbReference>
<dbReference type="SMART" id="SM00345">
    <property type="entry name" value="HTH_GNTR"/>
    <property type="match status" value="1"/>
</dbReference>
<dbReference type="SMART" id="SM00866">
    <property type="entry name" value="UTRA"/>
    <property type="match status" value="1"/>
</dbReference>
<dbReference type="PROSITE" id="PS50949">
    <property type="entry name" value="HTH_GNTR"/>
    <property type="match status" value="1"/>
</dbReference>
<accession>W4HH29</accession>
<proteinExistence type="predicted"/>
<gene>
    <name evidence="5" type="ORF">ATO8_17260</name>
</gene>
<keyword evidence="6" id="KW-1185">Reference proteome</keyword>
<dbReference type="AlphaFoldDB" id="W4HH29"/>
<protein>
    <submittedName>
        <fullName evidence="5">GntR family transcriptional regulator</fullName>
    </submittedName>
</protein>
<dbReference type="InterPro" id="IPR050679">
    <property type="entry name" value="Bact_HTH_transcr_reg"/>
</dbReference>
<dbReference type="Pfam" id="PF00392">
    <property type="entry name" value="GntR"/>
    <property type="match status" value="1"/>
</dbReference>
<dbReference type="PANTHER" id="PTHR44846:SF1">
    <property type="entry name" value="MANNOSYL-D-GLYCERATE TRANSPORT_METABOLISM SYSTEM REPRESSOR MNGR-RELATED"/>
    <property type="match status" value="1"/>
</dbReference>
<dbReference type="Pfam" id="PF07702">
    <property type="entry name" value="UTRA"/>
    <property type="match status" value="1"/>
</dbReference>
<evidence type="ECO:0000256" key="3">
    <source>
        <dbReference type="ARBA" id="ARBA00023163"/>
    </source>
</evidence>
<dbReference type="Proteomes" id="UP000019063">
    <property type="component" value="Unassembled WGS sequence"/>
</dbReference>
<reference evidence="5 6" key="1">
    <citation type="journal article" date="2014" name="Antonie Van Leeuwenhoek">
        <title>Roseivivax atlanticus sp. nov., isolated from surface seawater of the Atlantic Ocean.</title>
        <authorList>
            <person name="Li G."/>
            <person name="Lai Q."/>
            <person name="Liu X."/>
            <person name="Sun F."/>
            <person name="Shao Z."/>
        </authorList>
    </citation>
    <scope>NUCLEOTIDE SEQUENCE [LARGE SCALE GENOMIC DNA]</scope>
    <source>
        <strain evidence="5 6">22II-s10s</strain>
    </source>
</reference>
<dbReference type="PRINTS" id="PR00035">
    <property type="entry name" value="HTHGNTR"/>
</dbReference>
<keyword evidence="3" id="KW-0804">Transcription</keyword>
<dbReference type="InterPro" id="IPR011663">
    <property type="entry name" value="UTRA"/>
</dbReference>
<dbReference type="InterPro" id="IPR028978">
    <property type="entry name" value="Chorismate_lyase_/UTRA_dom_sf"/>
</dbReference>
<dbReference type="GO" id="GO:0003677">
    <property type="term" value="F:DNA binding"/>
    <property type="evidence" value="ECO:0007669"/>
    <property type="project" value="UniProtKB-KW"/>
</dbReference>
<dbReference type="Gene3D" id="1.10.10.10">
    <property type="entry name" value="Winged helix-like DNA-binding domain superfamily/Winged helix DNA-binding domain"/>
    <property type="match status" value="1"/>
</dbReference>
<dbReference type="CDD" id="cd07377">
    <property type="entry name" value="WHTH_GntR"/>
    <property type="match status" value="1"/>
</dbReference>
<dbReference type="InterPro" id="IPR000524">
    <property type="entry name" value="Tscrpt_reg_HTH_GntR"/>
</dbReference>
<evidence type="ECO:0000259" key="4">
    <source>
        <dbReference type="PROSITE" id="PS50949"/>
    </source>
</evidence>
<comment type="caution">
    <text evidence="5">The sequence shown here is derived from an EMBL/GenBank/DDBJ whole genome shotgun (WGS) entry which is preliminary data.</text>
</comment>
<dbReference type="eggNOG" id="COG2188">
    <property type="taxonomic scope" value="Bacteria"/>
</dbReference>
<dbReference type="SUPFAM" id="SSF46785">
    <property type="entry name" value="Winged helix' DNA-binding domain"/>
    <property type="match status" value="1"/>
</dbReference>
<evidence type="ECO:0000313" key="5">
    <source>
        <dbReference type="EMBL" id="ETW11441.1"/>
    </source>
</evidence>
<organism evidence="5 6">
    <name type="scientific">Roseivivax marinus</name>
    <dbReference type="NCBI Taxonomy" id="1379903"/>
    <lineage>
        <taxon>Bacteria</taxon>
        <taxon>Pseudomonadati</taxon>
        <taxon>Pseudomonadota</taxon>
        <taxon>Alphaproteobacteria</taxon>
        <taxon>Rhodobacterales</taxon>
        <taxon>Roseobacteraceae</taxon>
        <taxon>Roseivivax</taxon>
    </lineage>
</organism>
<evidence type="ECO:0000256" key="1">
    <source>
        <dbReference type="ARBA" id="ARBA00023015"/>
    </source>
</evidence>
<keyword evidence="1" id="KW-0805">Transcription regulation</keyword>
<evidence type="ECO:0000313" key="6">
    <source>
        <dbReference type="Proteomes" id="UP000019063"/>
    </source>
</evidence>
<evidence type="ECO:0000256" key="2">
    <source>
        <dbReference type="ARBA" id="ARBA00023125"/>
    </source>
</evidence>